<dbReference type="InterPro" id="IPR010093">
    <property type="entry name" value="SinI_DNA-bd"/>
</dbReference>
<protein>
    <recommendedName>
        <fullName evidence="1">Helix-turn-helix domain-containing protein</fullName>
    </recommendedName>
</protein>
<dbReference type="InterPro" id="IPR041657">
    <property type="entry name" value="HTH_17"/>
</dbReference>
<reference evidence="2 3" key="1">
    <citation type="journal article" date="2013" name="Genome Announc.">
        <title>Complete Genome Sequence of Bacillus thuringiensis Serovar Israelensis Strain HD-789.</title>
        <authorList>
            <person name="Doggett N.A."/>
            <person name="Stubben C.J."/>
            <person name="Chertkov O."/>
            <person name="Bruce D.C."/>
            <person name="Detter J.C."/>
            <person name="Johnson S.L."/>
            <person name="Han C.S."/>
        </authorList>
    </citation>
    <scope>NUCLEOTIDE SEQUENCE [LARGE SCALE GENOMIC DNA]</scope>
    <source>
        <strain evidence="2 3">HD-789</strain>
    </source>
</reference>
<evidence type="ECO:0000259" key="1">
    <source>
        <dbReference type="Pfam" id="PF12728"/>
    </source>
</evidence>
<gene>
    <name evidence="2" type="ORF">BTF1_27290</name>
</gene>
<dbReference type="Pfam" id="PF12728">
    <property type="entry name" value="HTH_17"/>
    <property type="match status" value="1"/>
</dbReference>
<dbReference type="SUPFAM" id="SSF46955">
    <property type="entry name" value="Putative DNA-binding domain"/>
    <property type="match status" value="1"/>
</dbReference>
<proteinExistence type="predicted"/>
<dbReference type="KEGG" id="btn:BTF1_27290"/>
<name>A0A9W3P6L7_BACTU</name>
<evidence type="ECO:0000313" key="3">
    <source>
        <dbReference type="Proteomes" id="UP000005257"/>
    </source>
</evidence>
<evidence type="ECO:0000313" key="2">
    <source>
        <dbReference type="EMBL" id="AFQ29620.1"/>
    </source>
</evidence>
<dbReference type="Proteomes" id="UP000005257">
    <property type="component" value="Chromosome"/>
</dbReference>
<dbReference type="AlphaFoldDB" id="A0A9W3P6L7"/>
<dbReference type="RefSeq" id="WP_001049433.1">
    <property type="nucleotide sequence ID" value="NC_018508.1"/>
</dbReference>
<feature type="domain" description="Helix-turn-helix" evidence="1">
    <location>
        <begin position="40"/>
        <end position="87"/>
    </location>
</feature>
<dbReference type="GO" id="GO:0003677">
    <property type="term" value="F:DNA binding"/>
    <property type="evidence" value="ECO:0007669"/>
    <property type="project" value="InterPro"/>
</dbReference>
<accession>A0A9W3P6L7</accession>
<organism evidence="2 3">
    <name type="scientific">Bacillus thuringiensis HD-789</name>
    <dbReference type="NCBI Taxonomy" id="1217737"/>
    <lineage>
        <taxon>Bacteria</taxon>
        <taxon>Bacillati</taxon>
        <taxon>Bacillota</taxon>
        <taxon>Bacilli</taxon>
        <taxon>Bacillales</taxon>
        <taxon>Bacillaceae</taxon>
        <taxon>Bacillus</taxon>
        <taxon>Bacillus cereus group</taxon>
    </lineage>
</organism>
<sequence length="95" mass="11420">MNLKFELPDDTLITSRSDLKSLLRELKEELQEEKMQDDIFTIKEAAEYMKVSIPTVRSLIATNEIPYFKRGQVIRLNRWDILDWMRKDKEKTMKI</sequence>
<dbReference type="EMBL" id="CP003763">
    <property type="protein sequence ID" value="AFQ29620.1"/>
    <property type="molecule type" value="Genomic_DNA"/>
</dbReference>
<dbReference type="InterPro" id="IPR009061">
    <property type="entry name" value="DNA-bd_dom_put_sf"/>
</dbReference>
<dbReference type="NCBIfam" id="TIGR01764">
    <property type="entry name" value="excise"/>
    <property type="match status" value="1"/>
</dbReference>